<keyword evidence="2" id="KW-1133">Transmembrane helix</keyword>
<dbReference type="AlphaFoldDB" id="A0A376F9M8"/>
<dbReference type="EMBL" id="UFYI01000007">
    <property type="protein sequence ID" value="STD20793.1"/>
    <property type="molecule type" value="Genomic_DNA"/>
</dbReference>
<accession>A0A376F9M8</accession>
<gene>
    <name evidence="3" type="primary">acrB_5</name>
    <name evidence="3" type="ORF">NCTC12123_02308</name>
</gene>
<keyword evidence="2" id="KW-0472">Membrane</keyword>
<dbReference type="Pfam" id="PF00873">
    <property type="entry name" value="ACR_tran"/>
    <property type="match status" value="1"/>
</dbReference>
<dbReference type="Gene3D" id="3.30.2090.10">
    <property type="entry name" value="Multidrug efflux transporter AcrB TolC docking domain, DN and DC subdomains"/>
    <property type="match status" value="1"/>
</dbReference>
<dbReference type="GO" id="GO:0005886">
    <property type="term" value="C:plasma membrane"/>
    <property type="evidence" value="ECO:0007669"/>
    <property type="project" value="TreeGrafter"/>
</dbReference>
<protein>
    <submittedName>
        <fullName evidence="3">Acridine efflux pump</fullName>
    </submittedName>
</protein>
<proteinExistence type="predicted"/>
<sequence length="187" mass="20775">MAFTTLKDWKDRQGSTAQGEADQIQASMANISDAVTMSLLPPAISDMGTSSGFTWYVQDRAGLGYEALKRAADALVMQANQRPELSDVYIDGLPEGTSLALQVDREKAEAMGVSFDEINQTLSVTLGSNYVNDYTNNGRVQQVIIQADAPYRMQPEQILTLSVKNRMGRWCRYQRLPRFPGTLRRSS</sequence>
<evidence type="ECO:0000313" key="3">
    <source>
        <dbReference type="EMBL" id="STD20793.1"/>
    </source>
</evidence>
<dbReference type="InterPro" id="IPR027463">
    <property type="entry name" value="AcrB_DN_DC_subdom"/>
</dbReference>
<organism evidence="3 4">
    <name type="scientific">Enterobacter asburiae</name>
    <dbReference type="NCBI Taxonomy" id="61645"/>
    <lineage>
        <taxon>Bacteria</taxon>
        <taxon>Pseudomonadati</taxon>
        <taxon>Pseudomonadota</taxon>
        <taxon>Gammaproteobacteria</taxon>
        <taxon>Enterobacterales</taxon>
        <taxon>Enterobacteriaceae</taxon>
        <taxon>Enterobacter</taxon>
        <taxon>Enterobacter cloacae complex</taxon>
    </lineage>
</organism>
<dbReference type="Gene3D" id="3.30.70.1430">
    <property type="entry name" value="Multidrug efflux transporter AcrB pore domain"/>
    <property type="match status" value="1"/>
</dbReference>
<dbReference type="InterPro" id="IPR001036">
    <property type="entry name" value="Acrflvin-R"/>
</dbReference>
<evidence type="ECO:0000313" key="4">
    <source>
        <dbReference type="Proteomes" id="UP000255163"/>
    </source>
</evidence>
<dbReference type="PANTHER" id="PTHR32063:SF10">
    <property type="entry name" value="EFFLUX PUMP MEMBRANE TRANSPORTER"/>
    <property type="match status" value="1"/>
</dbReference>
<reference evidence="3 4" key="1">
    <citation type="submission" date="2018-06" db="EMBL/GenBank/DDBJ databases">
        <authorList>
            <consortium name="Pathogen Informatics"/>
            <person name="Doyle S."/>
        </authorList>
    </citation>
    <scope>NUCLEOTIDE SEQUENCE [LARGE SCALE GENOMIC DNA]</scope>
    <source>
        <strain evidence="3 4">NCTC12123</strain>
    </source>
</reference>
<evidence type="ECO:0000256" key="1">
    <source>
        <dbReference type="ARBA" id="ARBA00022692"/>
    </source>
</evidence>
<evidence type="ECO:0000256" key="2">
    <source>
        <dbReference type="ARBA" id="ARBA00022989"/>
    </source>
</evidence>
<dbReference type="Proteomes" id="UP000255163">
    <property type="component" value="Unassembled WGS sequence"/>
</dbReference>
<dbReference type="PANTHER" id="PTHR32063">
    <property type="match status" value="1"/>
</dbReference>
<dbReference type="SUPFAM" id="SSF82714">
    <property type="entry name" value="Multidrug efflux transporter AcrB TolC docking domain, DN and DC subdomains"/>
    <property type="match status" value="1"/>
</dbReference>
<dbReference type="GO" id="GO:0042910">
    <property type="term" value="F:xenobiotic transmembrane transporter activity"/>
    <property type="evidence" value="ECO:0007669"/>
    <property type="project" value="TreeGrafter"/>
</dbReference>
<name>A0A376F9M8_ENTAS</name>
<dbReference type="SUPFAM" id="SSF82693">
    <property type="entry name" value="Multidrug efflux transporter AcrB pore domain, PN1, PN2, PC1 and PC2 subdomains"/>
    <property type="match status" value="1"/>
</dbReference>
<keyword evidence="1" id="KW-0812">Transmembrane</keyword>